<evidence type="ECO:0000313" key="12">
    <source>
        <dbReference type="Proteomes" id="UP000282084"/>
    </source>
</evidence>
<dbReference type="PANTHER" id="PTHR24421:SF10">
    <property type="entry name" value="NITRATE_NITRITE SENSOR PROTEIN NARQ"/>
    <property type="match status" value="1"/>
</dbReference>
<keyword evidence="6 11" id="KW-0418">Kinase</keyword>
<comment type="catalytic activity">
    <reaction evidence="1">
        <text>ATP + protein L-histidine = ADP + protein N-phospho-L-histidine.</text>
        <dbReference type="EC" id="2.7.13.3"/>
    </reaction>
</comment>
<dbReference type="CDD" id="cd16917">
    <property type="entry name" value="HATPase_UhpB-NarQ-NarX-like"/>
    <property type="match status" value="1"/>
</dbReference>
<feature type="transmembrane region" description="Helical" evidence="9">
    <location>
        <begin position="114"/>
        <end position="136"/>
    </location>
</feature>
<dbReference type="SMART" id="SM00387">
    <property type="entry name" value="HATPase_c"/>
    <property type="match status" value="1"/>
</dbReference>
<dbReference type="GO" id="GO:0016020">
    <property type="term" value="C:membrane"/>
    <property type="evidence" value="ECO:0007669"/>
    <property type="project" value="InterPro"/>
</dbReference>
<keyword evidence="12" id="KW-1185">Reference proteome</keyword>
<dbReference type="InterPro" id="IPR050482">
    <property type="entry name" value="Sensor_HK_TwoCompSys"/>
</dbReference>
<dbReference type="InterPro" id="IPR003594">
    <property type="entry name" value="HATPase_dom"/>
</dbReference>
<feature type="transmembrane region" description="Helical" evidence="9">
    <location>
        <begin position="142"/>
        <end position="159"/>
    </location>
</feature>
<dbReference type="SUPFAM" id="SSF55874">
    <property type="entry name" value="ATPase domain of HSP90 chaperone/DNA topoisomerase II/histidine kinase"/>
    <property type="match status" value="1"/>
</dbReference>
<evidence type="ECO:0000256" key="9">
    <source>
        <dbReference type="SAM" id="Phobius"/>
    </source>
</evidence>
<reference evidence="11 12" key="1">
    <citation type="submission" date="2018-10" db="EMBL/GenBank/DDBJ databases">
        <title>Sequencing the genomes of 1000 actinobacteria strains.</title>
        <authorList>
            <person name="Klenk H.-P."/>
        </authorList>
    </citation>
    <scope>NUCLEOTIDE SEQUENCE [LARGE SCALE GENOMIC DNA]</scope>
    <source>
        <strain evidence="11 12">DSM 43800</strain>
    </source>
</reference>
<evidence type="ECO:0000259" key="10">
    <source>
        <dbReference type="SMART" id="SM00387"/>
    </source>
</evidence>
<dbReference type="Pfam" id="PF02518">
    <property type="entry name" value="HATPase_c"/>
    <property type="match status" value="1"/>
</dbReference>
<evidence type="ECO:0000256" key="7">
    <source>
        <dbReference type="ARBA" id="ARBA00022840"/>
    </source>
</evidence>
<dbReference type="EMBL" id="RBXO01000001">
    <property type="protein sequence ID" value="RKT53744.1"/>
    <property type="molecule type" value="Genomic_DNA"/>
</dbReference>
<keyword evidence="5" id="KW-0547">Nucleotide-binding</keyword>
<name>A0A495VX13_9PSEU</name>
<keyword evidence="9" id="KW-0812">Transmembrane</keyword>
<evidence type="ECO:0000256" key="2">
    <source>
        <dbReference type="ARBA" id="ARBA00012438"/>
    </source>
</evidence>
<proteinExistence type="predicted"/>
<evidence type="ECO:0000256" key="1">
    <source>
        <dbReference type="ARBA" id="ARBA00000085"/>
    </source>
</evidence>
<keyword evidence="8" id="KW-0902">Two-component regulatory system</keyword>
<evidence type="ECO:0000256" key="8">
    <source>
        <dbReference type="ARBA" id="ARBA00023012"/>
    </source>
</evidence>
<dbReference type="PANTHER" id="PTHR24421">
    <property type="entry name" value="NITRATE/NITRITE SENSOR PROTEIN NARX-RELATED"/>
    <property type="match status" value="1"/>
</dbReference>
<keyword evidence="4" id="KW-0808">Transferase</keyword>
<comment type="caution">
    <text evidence="11">The sequence shown here is derived from an EMBL/GenBank/DDBJ whole genome shotgun (WGS) entry which is preliminary data.</text>
</comment>
<evidence type="ECO:0000256" key="6">
    <source>
        <dbReference type="ARBA" id="ARBA00022777"/>
    </source>
</evidence>
<dbReference type="Gene3D" id="1.20.5.1930">
    <property type="match status" value="1"/>
</dbReference>
<feature type="domain" description="Histidine kinase/HSP90-like ATPase" evidence="10">
    <location>
        <begin position="286"/>
        <end position="377"/>
    </location>
</feature>
<sequence length="379" mass="39061">MSTVDGLRRQWPVALGLGALLLTQLGWLRPTSVAEFGAWLATAPACAAALAASAAPRRIGAATAVAAGSVVATTVLLDVVGKSLDGLLSPVSPAETAACCVVAVAAARRSSPGVVVAVVAVFVAVGAHAAFVRGYSFTPTNVAGPLLIGSLALGAGWFQRTRDAERAARVSAAVSAAQREERMALARELHDVVAHHLTGMLVQAQAALEVSDDDPGAAHRLLPGIVRSGSEALGAMRGLVGALRQGEPDTATTDLGADVLAAVERTRQSGIPVRLRLDLPADLPPELGRSLLRLVQEALTNARKHATRPSAVDVELTRTPDAVRLVVADDGEGGRNRGEGGYGLVGMRERVALLGGRFTAGPVADGWRVCAELPWTGRR</sequence>
<keyword evidence="9" id="KW-1133">Transmembrane helix</keyword>
<dbReference type="GO" id="GO:0046983">
    <property type="term" value="F:protein dimerization activity"/>
    <property type="evidence" value="ECO:0007669"/>
    <property type="project" value="InterPro"/>
</dbReference>
<dbReference type="Pfam" id="PF07730">
    <property type="entry name" value="HisKA_3"/>
    <property type="match status" value="1"/>
</dbReference>
<dbReference type="InterPro" id="IPR036890">
    <property type="entry name" value="HATPase_C_sf"/>
</dbReference>
<dbReference type="OrthoDB" id="227596at2"/>
<dbReference type="Gene3D" id="3.30.565.10">
    <property type="entry name" value="Histidine kinase-like ATPase, C-terminal domain"/>
    <property type="match status" value="1"/>
</dbReference>
<gene>
    <name evidence="11" type="ORF">C8E97_2323</name>
</gene>
<dbReference type="Proteomes" id="UP000282084">
    <property type="component" value="Unassembled WGS sequence"/>
</dbReference>
<dbReference type="GO" id="GO:0000155">
    <property type="term" value="F:phosphorelay sensor kinase activity"/>
    <property type="evidence" value="ECO:0007669"/>
    <property type="project" value="InterPro"/>
</dbReference>
<dbReference type="GO" id="GO:0005524">
    <property type="term" value="F:ATP binding"/>
    <property type="evidence" value="ECO:0007669"/>
    <property type="project" value="UniProtKB-KW"/>
</dbReference>
<keyword evidence="9" id="KW-0472">Membrane</keyword>
<evidence type="ECO:0000313" key="11">
    <source>
        <dbReference type="EMBL" id="RKT53744.1"/>
    </source>
</evidence>
<dbReference type="AlphaFoldDB" id="A0A495VX13"/>
<keyword evidence="3" id="KW-0597">Phosphoprotein</keyword>
<organism evidence="11 12">
    <name type="scientific">Saccharothrix australiensis</name>
    <dbReference type="NCBI Taxonomy" id="2072"/>
    <lineage>
        <taxon>Bacteria</taxon>
        <taxon>Bacillati</taxon>
        <taxon>Actinomycetota</taxon>
        <taxon>Actinomycetes</taxon>
        <taxon>Pseudonocardiales</taxon>
        <taxon>Pseudonocardiaceae</taxon>
        <taxon>Saccharothrix</taxon>
    </lineage>
</organism>
<dbReference type="InterPro" id="IPR011712">
    <property type="entry name" value="Sig_transdc_His_kin_sub3_dim/P"/>
</dbReference>
<accession>A0A495VX13</accession>
<evidence type="ECO:0000256" key="5">
    <source>
        <dbReference type="ARBA" id="ARBA00022741"/>
    </source>
</evidence>
<evidence type="ECO:0000256" key="3">
    <source>
        <dbReference type="ARBA" id="ARBA00022553"/>
    </source>
</evidence>
<dbReference type="EC" id="2.7.13.3" evidence="2"/>
<evidence type="ECO:0000256" key="4">
    <source>
        <dbReference type="ARBA" id="ARBA00022679"/>
    </source>
</evidence>
<protein>
    <recommendedName>
        <fullName evidence="2">histidine kinase</fullName>
        <ecNumber evidence="2">2.7.13.3</ecNumber>
    </recommendedName>
</protein>
<keyword evidence="7" id="KW-0067">ATP-binding</keyword>